<dbReference type="PANTHER" id="PTHR13802">
    <property type="entry name" value="MUCIN 4-RELATED"/>
    <property type="match status" value="1"/>
</dbReference>
<reference evidence="3" key="1">
    <citation type="submission" date="2023-01" db="EMBL/GenBank/DDBJ databases">
        <title>Genome assembly of the deep-sea coral Lophelia pertusa.</title>
        <authorList>
            <person name="Herrera S."/>
            <person name="Cordes E."/>
        </authorList>
    </citation>
    <scope>NUCLEOTIDE SEQUENCE</scope>
    <source>
        <strain evidence="3">USNM1676648</strain>
        <tissue evidence="3">Polyp</tissue>
    </source>
</reference>
<comment type="caution">
    <text evidence="3">The sequence shown here is derived from an EMBL/GenBank/DDBJ whole genome shotgun (WGS) entry which is preliminary data.</text>
</comment>
<gene>
    <name evidence="3" type="ORF">OS493_003714</name>
</gene>
<proteinExistence type="predicted"/>
<keyword evidence="4" id="KW-1185">Reference proteome</keyword>
<keyword evidence="1" id="KW-0732">Signal</keyword>
<protein>
    <recommendedName>
        <fullName evidence="2">NIDO domain-containing protein</fullName>
    </recommendedName>
</protein>
<dbReference type="OrthoDB" id="10070306at2759"/>
<sequence>MKIVVILMPFLLLAHDEILTPEALVLPNFYPFGQSEGDLLLPPNDDRSSGTVPISIPFPFFDQNHNSLFVNTNGVISFLVEVSQYTPDAFPLGDNRRLVAPFWADVNTNVAGEVFYRETTDPNLLQQATNDVTATFVSHRKFRATWLLVVTWYEVAFFGARGNYTSMVRQVCGNIIIQ</sequence>
<feature type="chain" id="PRO_5040737037" description="NIDO domain-containing protein" evidence="1">
    <location>
        <begin position="17"/>
        <end position="178"/>
    </location>
</feature>
<name>A0A9X0A5X2_9CNID</name>
<dbReference type="InterPro" id="IPR051495">
    <property type="entry name" value="Epithelial_Barrier/Signaling"/>
</dbReference>
<evidence type="ECO:0000256" key="1">
    <source>
        <dbReference type="SAM" id="SignalP"/>
    </source>
</evidence>
<dbReference type="PANTHER" id="PTHR13802:SF59">
    <property type="entry name" value="SUSHI DOMAIN-CONTAINING PROTEIN 2"/>
    <property type="match status" value="1"/>
</dbReference>
<dbReference type="Proteomes" id="UP001163046">
    <property type="component" value="Unassembled WGS sequence"/>
</dbReference>
<dbReference type="PROSITE" id="PS51220">
    <property type="entry name" value="NIDO"/>
    <property type="match status" value="1"/>
</dbReference>
<feature type="signal peptide" evidence="1">
    <location>
        <begin position="1"/>
        <end position="16"/>
    </location>
</feature>
<feature type="domain" description="NIDO" evidence="2">
    <location>
        <begin position="101"/>
        <end position="178"/>
    </location>
</feature>
<dbReference type="Pfam" id="PF06119">
    <property type="entry name" value="NIDO"/>
    <property type="match status" value="1"/>
</dbReference>
<dbReference type="InterPro" id="IPR003886">
    <property type="entry name" value="NIDO_dom"/>
</dbReference>
<organism evidence="3 4">
    <name type="scientific">Desmophyllum pertusum</name>
    <dbReference type="NCBI Taxonomy" id="174260"/>
    <lineage>
        <taxon>Eukaryota</taxon>
        <taxon>Metazoa</taxon>
        <taxon>Cnidaria</taxon>
        <taxon>Anthozoa</taxon>
        <taxon>Hexacorallia</taxon>
        <taxon>Scleractinia</taxon>
        <taxon>Caryophylliina</taxon>
        <taxon>Caryophylliidae</taxon>
        <taxon>Desmophyllum</taxon>
    </lineage>
</organism>
<dbReference type="GO" id="GO:0007160">
    <property type="term" value="P:cell-matrix adhesion"/>
    <property type="evidence" value="ECO:0007669"/>
    <property type="project" value="InterPro"/>
</dbReference>
<accession>A0A9X0A5X2</accession>
<evidence type="ECO:0000313" key="3">
    <source>
        <dbReference type="EMBL" id="KAJ7394041.1"/>
    </source>
</evidence>
<evidence type="ECO:0000259" key="2">
    <source>
        <dbReference type="PROSITE" id="PS51220"/>
    </source>
</evidence>
<dbReference type="EMBL" id="MU825397">
    <property type="protein sequence ID" value="KAJ7394041.1"/>
    <property type="molecule type" value="Genomic_DNA"/>
</dbReference>
<evidence type="ECO:0000313" key="4">
    <source>
        <dbReference type="Proteomes" id="UP001163046"/>
    </source>
</evidence>
<dbReference type="AlphaFoldDB" id="A0A9X0A5X2"/>